<feature type="transmembrane region" description="Helical" evidence="6">
    <location>
        <begin position="135"/>
        <end position="157"/>
    </location>
</feature>
<sequence>MPSENFKIYARLAALSLSILLSSLSTSIVNVALPNLAQHFQASMQEVQWVVLAYLLAMTTLIVSVGRMGDLIGRRRLLLSGLIVFAFASGLCAIASNLWFLIAARALQGAGAATLMALAMAMVTEALPKEKTGSAMGLLGSMSAIGTALGPALGGILMSSFGWQAIFSMMIPCALLTCLLVYRYLAPDNFPANQTRVVFDYVGSFLLAFSLATYALAMTMGRGSFKRLNAILLLLAFIGIALFVFSQNRIAKPLIHLTLFRQPELRNGFVMSALVTTVVMATLVVGPFYLAVAFKLTTTQIGVVMSSGPIVAALTGLPAGRLTDRCGPTNMYRAALVVMLVSSGTMAMLSGHFGLAAYIVPLVLMTAGYALFQAANNTAVMQNIAHEQRGLIAGLLSLARNLGLITGASLMGSLFAASSVHQIATPDVVGGLRVTFAVATGLIVLALVLALYGRLWRIKLTQ</sequence>
<evidence type="ECO:0000256" key="2">
    <source>
        <dbReference type="ARBA" id="ARBA00022448"/>
    </source>
</evidence>
<evidence type="ECO:0000256" key="3">
    <source>
        <dbReference type="ARBA" id="ARBA00022692"/>
    </source>
</evidence>
<accession>A0ABR6XS24</accession>
<feature type="transmembrane region" description="Helical" evidence="6">
    <location>
        <begin position="228"/>
        <end position="246"/>
    </location>
</feature>
<dbReference type="Gene3D" id="1.20.1250.20">
    <property type="entry name" value="MFS general substrate transporter like domains"/>
    <property type="match status" value="1"/>
</dbReference>
<gene>
    <name evidence="8" type="ORF">H8K33_12255</name>
</gene>
<proteinExistence type="predicted"/>
<evidence type="ECO:0000256" key="6">
    <source>
        <dbReference type="SAM" id="Phobius"/>
    </source>
</evidence>
<dbReference type="Pfam" id="PF07690">
    <property type="entry name" value="MFS_1"/>
    <property type="match status" value="1"/>
</dbReference>
<dbReference type="PRINTS" id="PR01036">
    <property type="entry name" value="TCRTETB"/>
</dbReference>
<feature type="transmembrane region" description="Helical" evidence="6">
    <location>
        <begin position="47"/>
        <end position="65"/>
    </location>
</feature>
<feature type="transmembrane region" description="Helical" evidence="6">
    <location>
        <begin position="163"/>
        <end position="185"/>
    </location>
</feature>
<comment type="subcellular location">
    <subcellularLocation>
        <location evidence="1">Membrane</location>
        <topology evidence="1">Multi-pass membrane protein</topology>
    </subcellularLocation>
</comment>
<feature type="transmembrane region" description="Helical" evidence="6">
    <location>
        <begin position="106"/>
        <end position="123"/>
    </location>
</feature>
<reference evidence="8 9" key="1">
    <citation type="submission" date="2020-08" db="EMBL/GenBank/DDBJ databases">
        <title>Novel species isolated from subtropical streams in China.</title>
        <authorList>
            <person name="Lu H."/>
        </authorList>
    </citation>
    <scope>NUCLEOTIDE SEQUENCE [LARGE SCALE GENOMIC DNA]</scope>
    <source>
        <strain evidence="8 9">KCTC 52442</strain>
    </source>
</reference>
<keyword evidence="3 6" id="KW-0812">Transmembrane</keyword>
<evidence type="ECO:0000259" key="7">
    <source>
        <dbReference type="PROSITE" id="PS50850"/>
    </source>
</evidence>
<keyword evidence="4 6" id="KW-1133">Transmembrane helix</keyword>
<feature type="transmembrane region" description="Helical" evidence="6">
    <location>
        <begin position="355"/>
        <end position="372"/>
    </location>
</feature>
<feature type="transmembrane region" description="Helical" evidence="6">
    <location>
        <begin position="436"/>
        <end position="456"/>
    </location>
</feature>
<dbReference type="Proteomes" id="UP000643610">
    <property type="component" value="Unassembled WGS sequence"/>
</dbReference>
<keyword evidence="5 6" id="KW-0472">Membrane</keyword>
<feature type="transmembrane region" description="Helical" evidence="6">
    <location>
        <begin position="197"/>
        <end position="216"/>
    </location>
</feature>
<protein>
    <submittedName>
        <fullName evidence="8">MFS transporter</fullName>
    </submittedName>
</protein>
<dbReference type="PANTHER" id="PTHR42718:SF9">
    <property type="entry name" value="MAJOR FACILITATOR SUPERFAMILY MULTIDRUG TRANSPORTER MFSC"/>
    <property type="match status" value="1"/>
</dbReference>
<feature type="domain" description="Major facilitator superfamily (MFS) profile" evidence="7">
    <location>
        <begin position="11"/>
        <end position="458"/>
    </location>
</feature>
<dbReference type="CDD" id="cd17321">
    <property type="entry name" value="MFS_MMR_MDR_like"/>
    <property type="match status" value="1"/>
</dbReference>
<dbReference type="SUPFAM" id="SSF103473">
    <property type="entry name" value="MFS general substrate transporter"/>
    <property type="match status" value="1"/>
</dbReference>
<dbReference type="PANTHER" id="PTHR42718">
    <property type="entry name" value="MAJOR FACILITATOR SUPERFAMILY MULTIDRUG TRANSPORTER MFSC"/>
    <property type="match status" value="1"/>
</dbReference>
<evidence type="ECO:0000256" key="5">
    <source>
        <dbReference type="ARBA" id="ARBA00023136"/>
    </source>
</evidence>
<evidence type="ECO:0000313" key="8">
    <source>
        <dbReference type="EMBL" id="MBC3832288.1"/>
    </source>
</evidence>
<dbReference type="PROSITE" id="PS50850">
    <property type="entry name" value="MFS"/>
    <property type="match status" value="1"/>
</dbReference>
<evidence type="ECO:0000256" key="1">
    <source>
        <dbReference type="ARBA" id="ARBA00004141"/>
    </source>
</evidence>
<dbReference type="InterPro" id="IPR036259">
    <property type="entry name" value="MFS_trans_sf"/>
</dbReference>
<comment type="caution">
    <text evidence="8">The sequence shown here is derived from an EMBL/GenBank/DDBJ whole genome shotgun (WGS) entry which is preliminary data.</text>
</comment>
<evidence type="ECO:0000313" key="9">
    <source>
        <dbReference type="Proteomes" id="UP000643610"/>
    </source>
</evidence>
<feature type="transmembrane region" description="Helical" evidence="6">
    <location>
        <begin position="267"/>
        <end position="289"/>
    </location>
</feature>
<feature type="transmembrane region" description="Helical" evidence="6">
    <location>
        <begin position="77"/>
        <end position="100"/>
    </location>
</feature>
<keyword evidence="2" id="KW-0813">Transport</keyword>
<dbReference type="RefSeq" id="WP_186891315.1">
    <property type="nucleotide sequence ID" value="NZ_JACOFU010000004.1"/>
</dbReference>
<dbReference type="Gene3D" id="1.20.1720.10">
    <property type="entry name" value="Multidrug resistance protein D"/>
    <property type="match status" value="1"/>
</dbReference>
<feature type="transmembrane region" description="Helical" evidence="6">
    <location>
        <begin position="331"/>
        <end position="349"/>
    </location>
</feature>
<keyword evidence="9" id="KW-1185">Reference proteome</keyword>
<feature type="transmembrane region" description="Helical" evidence="6">
    <location>
        <begin position="392"/>
        <end position="416"/>
    </location>
</feature>
<dbReference type="InterPro" id="IPR020846">
    <property type="entry name" value="MFS_dom"/>
</dbReference>
<organism evidence="8 9">
    <name type="scientific">Undibacterium amnicola</name>
    <dbReference type="NCBI Taxonomy" id="1834038"/>
    <lineage>
        <taxon>Bacteria</taxon>
        <taxon>Pseudomonadati</taxon>
        <taxon>Pseudomonadota</taxon>
        <taxon>Betaproteobacteria</taxon>
        <taxon>Burkholderiales</taxon>
        <taxon>Oxalobacteraceae</taxon>
        <taxon>Undibacterium</taxon>
    </lineage>
</organism>
<name>A0ABR6XS24_9BURK</name>
<evidence type="ECO:0000256" key="4">
    <source>
        <dbReference type="ARBA" id="ARBA00022989"/>
    </source>
</evidence>
<feature type="transmembrane region" description="Helical" evidence="6">
    <location>
        <begin position="301"/>
        <end position="319"/>
    </location>
</feature>
<dbReference type="InterPro" id="IPR011701">
    <property type="entry name" value="MFS"/>
</dbReference>
<dbReference type="EMBL" id="JACOFU010000004">
    <property type="protein sequence ID" value="MBC3832288.1"/>
    <property type="molecule type" value="Genomic_DNA"/>
</dbReference>